<dbReference type="Pfam" id="PF13116">
    <property type="entry name" value="YhdP"/>
    <property type="match status" value="1"/>
</dbReference>
<dbReference type="PANTHER" id="PTHR38690">
    <property type="entry name" value="PROTEASE-RELATED"/>
    <property type="match status" value="1"/>
</dbReference>
<dbReference type="OrthoDB" id="9762238at2"/>
<dbReference type="NCBIfam" id="TIGR02099">
    <property type="entry name" value="YhdP family protein"/>
    <property type="match status" value="1"/>
</dbReference>
<keyword evidence="1" id="KW-0812">Transmembrane</keyword>
<dbReference type="EMBL" id="BMIY01000003">
    <property type="protein sequence ID" value="GGG52096.1"/>
    <property type="molecule type" value="Genomic_DNA"/>
</dbReference>
<keyword evidence="4" id="KW-1185">Reference proteome</keyword>
<evidence type="ECO:0000313" key="3">
    <source>
        <dbReference type="EMBL" id="GGG52096.1"/>
    </source>
</evidence>
<sequence>MARRLLRTVLQVTFWLLLVLLIVTALYVSVGRQIVPRVSEYREPINDWLSQQLDASVTSREIEGFWARFHPRFEVTDLQVQTQAETGAPEGPETTTSLAFSRVSLEPDILQSLWQQQPVIRNLTIHDLSLQLSQHDNGRWHLSGFSPGNNPPTLAELFDLARGVADVSLREATVHITSRTGESRTLRQVALDFRSDNDIYTLRLRGEQDDVELPLILEADLAGQSLETLAGDAYLSLPPGSYNDVLQSLVPALQEGRVQTQSLSAFGEFWLTLQGGSLQELTLRAGGRSDLQVSDGDSGTNDDVELNEVQIGWLQLSRNESQSGWELDAEEVGFQYNGVSWPEGGMSLRYSDQGQLDARVDVIDAGLVTRLLTAFLPGGAARAEVDGFNVRGQYQDLVFNAALNERELQSASLKANVQEGAMSAHRNAPSLWGLDGYLQFDLDMVTEQASGFFELDSQSLAVQFPDLFEDIWEYDKANGRVGFKADFSQDLQVRLSSSVISAESDQINARGQFAVDIQNGDERKIVLDLMIGALSGDASHKSQYLPTGPKAPQLAQAALSWVARSVQSGNIANSGFIFRGEVQSGSSHTDRNLQMFFHVNDGQLEFDPAWPVLENIDGYLTIRNGEVDVFANAGESLDIAFEQARATVRENPGGGQWLTVSGEGQGSAAQGLLYLQQTPVTRDVSEYLNDWQAEGETKFTLSLSLPLGIASASPDVVLDMNFENHQLYIPDFDLQAADVNGTMRYSAATGLSSNNLTANVWGREVDLAVSSDVLPVPSNVGEGEAQPSQPSTQTRLEATGMVDDASLREWSGMPDVVRTALGRAEGEFPYELSLTLGGTPELAITSELQGLSVDFPPPFQKRREESWPLQLNMTFDGAETQIQARLAELAQLNLSVETDSDAETPYGGLLYLGVPSTDMRVRRLNPDEPGLDVIGHVEHLEYEAWADAIQSLPGASASVDSAQSRVESLVGSAALTIGTLDIYGEEITDLSLSVEKLPMRWNLGMVSEVIEGDIAIPTSGSEPWQVDLDHLILRADEAEQNDAEPPGLAAGLEAAAAESQAQQLALDELPTVEYELPPEDPLASFDPRIIPDMNLQIDQVNVAGADFGNWRFNVTADGSGALFRDLRMQLRGLQIGSEEEPAEFRWVYDGNTHRSALNGIILAGDLAPVLSNFGYAPSLESSEARFDTRLHWDGSPAYFSALAMSGDIDINIQDGRFRQRAGVANSALRLISFINFDALVRRLRFSDDLVRTGLSYDEISGRINLSQGIVTIEDRLQIIGAASLFQIAGQIDLANQTIDGDLYITLPVSDNIPWLSGFAVLNNLINWQLAVGVFLVDQIFGDQVDDLTSAHYKLDGPWDGLEPELNQVFSSGS</sequence>
<reference evidence="3" key="2">
    <citation type="submission" date="2020-09" db="EMBL/GenBank/DDBJ databases">
        <authorList>
            <person name="Sun Q."/>
            <person name="Zhou Y."/>
        </authorList>
    </citation>
    <scope>NUCLEOTIDE SEQUENCE</scope>
    <source>
        <strain evidence="3">CGMCC 1.15425</strain>
    </source>
</reference>
<dbReference type="PANTHER" id="PTHR38690:SF1">
    <property type="entry name" value="PROTEASE"/>
    <property type="match status" value="1"/>
</dbReference>
<evidence type="ECO:0000256" key="1">
    <source>
        <dbReference type="SAM" id="Phobius"/>
    </source>
</evidence>
<dbReference type="Proteomes" id="UP000627715">
    <property type="component" value="Unassembled WGS sequence"/>
</dbReference>
<dbReference type="RefSeq" id="WP_068809788.1">
    <property type="nucleotide sequence ID" value="NZ_BMIY01000003.1"/>
</dbReference>
<accession>A0A917GMU8</accession>
<protein>
    <submittedName>
        <fullName evidence="3">TIGR02099 family protein</fullName>
    </submittedName>
</protein>
<feature type="transmembrane region" description="Helical" evidence="1">
    <location>
        <begin position="12"/>
        <end position="30"/>
    </location>
</feature>
<dbReference type="InterPro" id="IPR025263">
    <property type="entry name" value="YhdP_central"/>
</dbReference>
<keyword evidence="1" id="KW-0472">Membrane</keyword>
<reference evidence="3" key="1">
    <citation type="journal article" date="2014" name="Int. J. Syst. Evol. Microbiol.">
        <title>Complete genome sequence of Corynebacterium casei LMG S-19264T (=DSM 44701T), isolated from a smear-ripened cheese.</title>
        <authorList>
            <consortium name="US DOE Joint Genome Institute (JGI-PGF)"/>
            <person name="Walter F."/>
            <person name="Albersmeier A."/>
            <person name="Kalinowski J."/>
            <person name="Ruckert C."/>
        </authorList>
    </citation>
    <scope>NUCLEOTIDE SEQUENCE</scope>
    <source>
        <strain evidence="3">CGMCC 1.15425</strain>
    </source>
</reference>
<name>A0A917GMU8_9GAMM</name>
<gene>
    <name evidence="3" type="ORF">GCM10011403_06590</name>
</gene>
<comment type="caution">
    <text evidence="3">The sequence shown here is derived from an EMBL/GenBank/DDBJ whole genome shotgun (WGS) entry which is preliminary data.</text>
</comment>
<proteinExistence type="predicted"/>
<evidence type="ECO:0000313" key="4">
    <source>
        <dbReference type="Proteomes" id="UP000627715"/>
    </source>
</evidence>
<evidence type="ECO:0000259" key="2">
    <source>
        <dbReference type="Pfam" id="PF13116"/>
    </source>
</evidence>
<organism evidence="3 4">
    <name type="scientific">Pseudohongiella nitratireducens</name>
    <dbReference type="NCBI Taxonomy" id="1768907"/>
    <lineage>
        <taxon>Bacteria</taxon>
        <taxon>Pseudomonadati</taxon>
        <taxon>Pseudomonadota</taxon>
        <taxon>Gammaproteobacteria</taxon>
        <taxon>Pseudomonadales</taxon>
        <taxon>Pseudohongiellaceae</taxon>
        <taxon>Pseudohongiella</taxon>
    </lineage>
</organism>
<dbReference type="InterPro" id="IPR011836">
    <property type="entry name" value="YhdP"/>
</dbReference>
<feature type="domain" description="YhdP central" evidence="2">
    <location>
        <begin position="5"/>
        <end position="1359"/>
    </location>
</feature>
<keyword evidence="1" id="KW-1133">Transmembrane helix</keyword>